<evidence type="ECO:0000256" key="11">
    <source>
        <dbReference type="PIRNR" id="PIRNR016636"/>
    </source>
</evidence>
<feature type="transmembrane region" description="Helical" evidence="12">
    <location>
        <begin position="114"/>
        <end position="133"/>
    </location>
</feature>
<keyword evidence="9 11" id="KW-0472">Membrane</keyword>
<evidence type="ECO:0000256" key="8">
    <source>
        <dbReference type="ARBA" id="ARBA00022989"/>
    </source>
</evidence>
<dbReference type="OrthoDB" id="139172at2"/>
<gene>
    <name evidence="13" type="ORF">C7A17_16710</name>
</gene>
<dbReference type="UniPathway" id="UPA00286"/>
<comment type="subcellular location">
    <subcellularLocation>
        <location evidence="1">Cell inner membrane</location>
        <topology evidence="1">Multi-pass membrane protein</topology>
    </subcellularLocation>
</comment>
<accession>A0A2R3QRD3</accession>
<evidence type="ECO:0000256" key="2">
    <source>
        <dbReference type="ARBA" id="ARBA00005182"/>
    </source>
</evidence>
<dbReference type="InterPro" id="IPR028362">
    <property type="entry name" value="AlgI"/>
</dbReference>
<feature type="transmembrane region" description="Helical" evidence="12">
    <location>
        <begin position="153"/>
        <end position="171"/>
    </location>
</feature>
<keyword evidence="11" id="KW-0997">Cell inner membrane</keyword>
<dbReference type="PIRSF" id="PIRSF016636">
    <property type="entry name" value="AlgI_DltB"/>
    <property type="match status" value="1"/>
</dbReference>
<keyword evidence="7 11" id="KW-0016">Alginate biosynthesis</keyword>
<evidence type="ECO:0000313" key="14">
    <source>
        <dbReference type="Proteomes" id="UP000238327"/>
    </source>
</evidence>
<keyword evidence="10 11" id="KW-0012">Acyltransferase</keyword>
<dbReference type="PANTHER" id="PTHR13285:SF23">
    <property type="entry name" value="TEICHOIC ACID D-ALANYLTRANSFERASE"/>
    <property type="match status" value="1"/>
</dbReference>
<feature type="transmembrane region" description="Helical" evidence="12">
    <location>
        <begin position="30"/>
        <end position="57"/>
    </location>
</feature>
<feature type="transmembrane region" description="Helical" evidence="12">
    <location>
        <begin position="6"/>
        <end position="23"/>
    </location>
</feature>
<dbReference type="Pfam" id="PF03062">
    <property type="entry name" value="MBOAT"/>
    <property type="match status" value="1"/>
</dbReference>
<evidence type="ECO:0000256" key="5">
    <source>
        <dbReference type="ARBA" id="ARBA00022679"/>
    </source>
</evidence>
<dbReference type="Proteomes" id="UP000238327">
    <property type="component" value="Chromosome"/>
</dbReference>
<comment type="similarity">
    <text evidence="3 11">Belongs to the membrane-bound acyltransferase family.</text>
</comment>
<feature type="transmembrane region" description="Helical" evidence="12">
    <location>
        <begin position="310"/>
        <end position="332"/>
    </location>
</feature>
<dbReference type="EMBL" id="CP027657">
    <property type="protein sequence ID" value="AVO54341.1"/>
    <property type="molecule type" value="Genomic_DNA"/>
</dbReference>
<dbReference type="RefSeq" id="WP_106739077.1">
    <property type="nucleotide sequence ID" value="NZ_CP027657.1"/>
</dbReference>
<evidence type="ECO:0000313" key="13">
    <source>
        <dbReference type="EMBL" id="AVO54341.1"/>
    </source>
</evidence>
<dbReference type="PANTHER" id="PTHR13285">
    <property type="entry name" value="ACYLTRANSFERASE"/>
    <property type="match status" value="1"/>
</dbReference>
<evidence type="ECO:0000256" key="10">
    <source>
        <dbReference type="ARBA" id="ARBA00023315"/>
    </source>
</evidence>
<evidence type="ECO:0000256" key="1">
    <source>
        <dbReference type="ARBA" id="ARBA00004429"/>
    </source>
</evidence>
<dbReference type="PIRSF" id="PIRSF500217">
    <property type="entry name" value="AlgI"/>
    <property type="match status" value="1"/>
</dbReference>
<dbReference type="InterPro" id="IPR051085">
    <property type="entry name" value="MB_O-acyltransferase"/>
</dbReference>
<evidence type="ECO:0000256" key="12">
    <source>
        <dbReference type="SAM" id="Phobius"/>
    </source>
</evidence>
<dbReference type="InterPro" id="IPR024194">
    <property type="entry name" value="Ac/AlaTfrase_AlgI/DltB"/>
</dbReference>
<evidence type="ECO:0000256" key="6">
    <source>
        <dbReference type="ARBA" id="ARBA00022692"/>
    </source>
</evidence>
<dbReference type="AlphaFoldDB" id="A0A2R3QRD3"/>
<evidence type="ECO:0000256" key="9">
    <source>
        <dbReference type="ARBA" id="ARBA00023136"/>
    </source>
</evidence>
<keyword evidence="5 11" id="KW-0808">Transferase</keyword>
<evidence type="ECO:0000256" key="3">
    <source>
        <dbReference type="ARBA" id="ARBA00010323"/>
    </source>
</evidence>
<keyword evidence="6 11" id="KW-0812">Transmembrane</keyword>
<feature type="transmembrane region" description="Helical" evidence="12">
    <location>
        <begin position="459"/>
        <end position="477"/>
    </location>
</feature>
<feature type="transmembrane region" description="Helical" evidence="12">
    <location>
        <begin position="77"/>
        <end position="94"/>
    </location>
</feature>
<feature type="transmembrane region" description="Helical" evidence="12">
    <location>
        <begin position="352"/>
        <end position="372"/>
    </location>
</feature>
<proteinExistence type="inferred from homology"/>
<dbReference type="GO" id="GO:0016746">
    <property type="term" value="F:acyltransferase activity"/>
    <property type="evidence" value="ECO:0007669"/>
    <property type="project" value="UniProtKB-KW"/>
</dbReference>
<protein>
    <recommendedName>
        <fullName evidence="11">Probable alginate O-acetylase</fullName>
        <ecNumber evidence="11">2.3.1.-</ecNumber>
    </recommendedName>
</protein>
<keyword evidence="8 12" id="KW-1133">Transmembrane helix</keyword>
<sequence length="488" mass="54944">MVFSSNIFLFLFLPTFLGLYYLCPNRHRNLLVLVGSYLFYAWWRVDFLLLFAAVTLWNYLFALRIHANAGTEVARKWVVAGVVGNLATLGYFKYANFGAANINAALEAMGFEPFLFTAVILPIGISFYIFQSISYLIDVHRKDTEPTRNLIDFAAFIALFPQLIAGPVLRYKDMADQFTSRTHSLDKFSEGATRFMQGFVKKVFIADSLAPLVDHCFALENPSTGDAWLGMVAYTAQLYFDFSGYSDMAIGLGLMMGFRFVENFNQPYISQSITEFWRRWHISLSNWLRDYLYVPLGGNRHGTFNTYRNLFLTMLLGGFWHGANWTFLIWGAWHGTWLAIERALGVKASPTLFSPVKWAFTLLLVMLGWVIFRAENLEVAGRMYAALFAFGDWQLSDAVLAQTSSLQLATLGLAWVVIAVNGARQHFAQRRIDAVDTPALALAGGGSLAATSVDVRSLLMHGALLLLFCASLLKLSAQSYSPFLYFQF</sequence>
<dbReference type="STRING" id="1001585.MDS_1074"/>
<dbReference type="GO" id="GO:0005886">
    <property type="term" value="C:plasma membrane"/>
    <property type="evidence" value="ECO:0007669"/>
    <property type="project" value="UniProtKB-SubCell"/>
</dbReference>
<evidence type="ECO:0000256" key="4">
    <source>
        <dbReference type="ARBA" id="ARBA00022475"/>
    </source>
</evidence>
<dbReference type="EC" id="2.3.1.-" evidence="11"/>
<reference evidence="13 14" key="1">
    <citation type="submission" date="2018-03" db="EMBL/GenBank/DDBJ databases">
        <title>Complete genome sequence and methylome analysis of Pseudomonas mendocina NEB 698.</title>
        <authorList>
            <person name="Morgan R.D."/>
        </authorList>
    </citation>
    <scope>NUCLEOTIDE SEQUENCE [LARGE SCALE GENOMIC DNA]</scope>
    <source>
        <strain evidence="13 14">NEB698</strain>
    </source>
</reference>
<keyword evidence="4 11" id="KW-1003">Cell membrane</keyword>
<dbReference type="GO" id="GO:0042121">
    <property type="term" value="P:alginic acid biosynthetic process"/>
    <property type="evidence" value="ECO:0007669"/>
    <property type="project" value="UniProtKB-UniRule"/>
</dbReference>
<organism evidence="13 14">
    <name type="scientific">Ectopseudomonas mendocina</name>
    <name type="common">Pseudomonas mendocina</name>
    <dbReference type="NCBI Taxonomy" id="300"/>
    <lineage>
        <taxon>Bacteria</taxon>
        <taxon>Pseudomonadati</taxon>
        <taxon>Pseudomonadota</taxon>
        <taxon>Gammaproteobacteria</taxon>
        <taxon>Pseudomonadales</taxon>
        <taxon>Pseudomonadaceae</taxon>
        <taxon>Ectopseudomonas</taxon>
    </lineage>
</organism>
<comment type="pathway">
    <text evidence="2 11">Glycan biosynthesis; alginate biosynthesis.</text>
</comment>
<name>A0A2R3QRD3_ECTME</name>
<evidence type="ECO:0000256" key="7">
    <source>
        <dbReference type="ARBA" id="ARBA00022841"/>
    </source>
</evidence>
<dbReference type="InterPro" id="IPR004299">
    <property type="entry name" value="MBOAT_fam"/>
</dbReference>